<evidence type="ECO:0000313" key="3">
    <source>
        <dbReference type="Proteomes" id="UP000266861"/>
    </source>
</evidence>
<organism evidence="2 3">
    <name type="scientific">Diversispora epigaea</name>
    <dbReference type="NCBI Taxonomy" id="1348612"/>
    <lineage>
        <taxon>Eukaryota</taxon>
        <taxon>Fungi</taxon>
        <taxon>Fungi incertae sedis</taxon>
        <taxon>Mucoromycota</taxon>
        <taxon>Glomeromycotina</taxon>
        <taxon>Glomeromycetes</taxon>
        <taxon>Diversisporales</taxon>
        <taxon>Diversisporaceae</taxon>
        <taxon>Diversispora</taxon>
    </lineage>
</organism>
<feature type="region of interest" description="Disordered" evidence="1">
    <location>
        <begin position="127"/>
        <end position="211"/>
    </location>
</feature>
<feature type="compositionally biased region" description="Polar residues" evidence="1">
    <location>
        <begin position="200"/>
        <end position="211"/>
    </location>
</feature>
<accession>A0A397HYW7</accession>
<keyword evidence="3" id="KW-1185">Reference proteome</keyword>
<proteinExistence type="predicted"/>
<sequence>MLTLYPNPVSFRVTYFYEYRKRQNDFTFSFTKESLRLQKSLDSLLESNCLEDIKSKANAMRNSFKNHRLHNKDVNNFWNEIELEYNNNEMQRLESDKTLRTKRCHVNINSKTQDMMENMAEETVEQHLAMKSTTKKKKRDQNEEDHEEKTTKRKKIDDYFSPVYETQHDQAQQPCENEKNNKNNEEPPVTGSPDDILKQYHQSDGYTTPSSYSPILQSPILDFDNNPFLEDSIISIDDVPNELTFEYRDQINEFFLGETNVSLLFNNYQNQSLELAKTNGLFVESNVHEILSLSSILLLTPNSHSNIMINIFSSPLLDQIHQEFMPMQQIVLDPKCESTFRKVIKMAMKNSCEDATNWLCGQLANEKILRENAGYTILDCLRTLPMSTIRSDHSEITHITNYLDRIMRGFFDDPNQHIVQWPNTALEESKAGKFEGRAKQPDFTVSVIHQLQTKAVLFVGEVTPPSQKNNVFKNCNDLIRIGVFMKDCLDSAIEKVADVKVLGFQCVDYKVDFYVMDLIKGSYIMIHIGQIIFPASIKEMLPFVDEMEMILKVREIFRESFNLLYTNLCYPSPPSAKAPFKRETLSTPKFRQLVSKTRNVNRFCPFWFGRF</sequence>
<feature type="compositionally biased region" description="Basic and acidic residues" evidence="1">
    <location>
        <begin position="147"/>
        <end position="158"/>
    </location>
</feature>
<gene>
    <name evidence="2" type="ORF">Glove_302g51</name>
</gene>
<dbReference type="Proteomes" id="UP000266861">
    <property type="component" value="Unassembled WGS sequence"/>
</dbReference>
<feature type="compositionally biased region" description="Basic and acidic residues" evidence="1">
    <location>
        <begin position="176"/>
        <end position="185"/>
    </location>
</feature>
<comment type="caution">
    <text evidence="2">The sequence shown here is derived from an EMBL/GenBank/DDBJ whole genome shotgun (WGS) entry which is preliminary data.</text>
</comment>
<dbReference type="AlphaFoldDB" id="A0A397HYW7"/>
<evidence type="ECO:0000313" key="2">
    <source>
        <dbReference type="EMBL" id="RHZ67208.1"/>
    </source>
</evidence>
<evidence type="ECO:0000256" key="1">
    <source>
        <dbReference type="SAM" id="MobiDB-lite"/>
    </source>
</evidence>
<dbReference type="STRING" id="1348612.A0A397HYW7"/>
<reference evidence="2 3" key="1">
    <citation type="submission" date="2018-08" db="EMBL/GenBank/DDBJ databases">
        <title>Genome and evolution of the arbuscular mycorrhizal fungus Diversispora epigaea (formerly Glomus versiforme) and its bacterial endosymbionts.</title>
        <authorList>
            <person name="Sun X."/>
            <person name="Fei Z."/>
            <person name="Harrison M."/>
        </authorList>
    </citation>
    <scope>NUCLEOTIDE SEQUENCE [LARGE SCALE GENOMIC DNA]</scope>
    <source>
        <strain evidence="2 3">IT104</strain>
    </source>
</reference>
<name>A0A397HYW7_9GLOM</name>
<dbReference type="EMBL" id="PQFF01000276">
    <property type="protein sequence ID" value="RHZ67208.1"/>
    <property type="molecule type" value="Genomic_DNA"/>
</dbReference>
<dbReference type="OrthoDB" id="2370938at2759"/>
<protein>
    <submittedName>
        <fullName evidence="2">Uncharacterized protein</fullName>
    </submittedName>
</protein>